<dbReference type="GO" id="GO:0005524">
    <property type="term" value="F:ATP binding"/>
    <property type="evidence" value="ECO:0007669"/>
    <property type="project" value="UniProtKB-KW"/>
</dbReference>
<keyword evidence="7" id="KW-0547">Nucleotide-binding</keyword>
<dbReference type="CDD" id="cd06225">
    <property type="entry name" value="HAMP"/>
    <property type="match status" value="1"/>
</dbReference>
<evidence type="ECO:0000256" key="1">
    <source>
        <dbReference type="ARBA" id="ARBA00000085"/>
    </source>
</evidence>
<feature type="transmembrane region" description="Helical" evidence="12">
    <location>
        <begin position="297"/>
        <end position="316"/>
    </location>
</feature>
<dbReference type="SUPFAM" id="SSF55874">
    <property type="entry name" value="ATPase domain of HSP90 chaperone/DNA topoisomerase II/histidine kinase"/>
    <property type="match status" value="1"/>
</dbReference>
<evidence type="ECO:0000313" key="15">
    <source>
        <dbReference type="EMBL" id="MBD2870853.1"/>
    </source>
</evidence>
<dbReference type="GO" id="GO:0005886">
    <property type="term" value="C:plasma membrane"/>
    <property type="evidence" value="ECO:0007669"/>
    <property type="project" value="UniProtKB-SubCell"/>
</dbReference>
<evidence type="ECO:0000256" key="11">
    <source>
        <dbReference type="ARBA" id="ARBA00023136"/>
    </source>
</evidence>
<dbReference type="InterPro" id="IPR036890">
    <property type="entry name" value="HATPase_C_sf"/>
</dbReference>
<dbReference type="RefSeq" id="WP_190864137.1">
    <property type="nucleotide sequence ID" value="NZ_JACXIY010000024.1"/>
</dbReference>
<dbReference type="InterPro" id="IPR003660">
    <property type="entry name" value="HAMP_dom"/>
</dbReference>
<evidence type="ECO:0000256" key="8">
    <source>
        <dbReference type="ARBA" id="ARBA00022777"/>
    </source>
</evidence>
<evidence type="ECO:0000256" key="2">
    <source>
        <dbReference type="ARBA" id="ARBA00004651"/>
    </source>
</evidence>
<dbReference type="Gene3D" id="3.30.450.20">
    <property type="entry name" value="PAS domain"/>
    <property type="match status" value="1"/>
</dbReference>
<evidence type="ECO:0000256" key="4">
    <source>
        <dbReference type="ARBA" id="ARBA00022475"/>
    </source>
</evidence>
<dbReference type="Pfam" id="PF06580">
    <property type="entry name" value="His_kinase"/>
    <property type="match status" value="1"/>
</dbReference>
<keyword evidence="12" id="KW-1133">Transmembrane helix</keyword>
<evidence type="ECO:0000313" key="16">
    <source>
        <dbReference type="Proteomes" id="UP000632125"/>
    </source>
</evidence>
<evidence type="ECO:0000256" key="9">
    <source>
        <dbReference type="ARBA" id="ARBA00022840"/>
    </source>
</evidence>
<sequence>MFYSLRSRLIAIFFLLFVLSFVTLSLLLFNQSREIIRSYIESSALEKMGEYGSYIDMVQTQIYDLASIVFNSDLTRSWEATASDPAASAGEKNLAHFHMSQFLTQTTNSYSSVSKVTIYRPEGTWVSSGNLVVSDPSFLREEWYNDFKRKDERWIAAHTDAAELRNNNKHPVISLLMPIGTFEPSLTRSVMKINVSADYFLEPLNRIHLGESGTIYLLDQQGKPMLSQSSYDAHSGMLRQVENIRAGWRKQGVVYLTNEQGEKDILVYKKLPQTNWMLVGFVSENDLYSQLFRLRDTILVVATLLLLLSLVLATWLSHGITKPLSRLVLAMRHVQRGDFIHAESRLSPVKSVRNEVGFATETFRNMVTQLRRHIKTEFEQKLLRQQAEYKALLMQINPHFLFNTLELMSSLAMQRRTDDTVEVIESLGKMMRFSLKISDDLIRLEEELVYVGYYISILNIRFGDRLEIAVEKEGELDRLTIVKFIIQPLIENAVKYSFRHRTDAKVRLRVRRAEGRVHLIVSDNGPGMAPERRKELLDYAATARLDHILSSRDSRIGLGNVLSRCRLYYESLFEARIDSAPGEGTTIELILPAQEERHHVPSVDRGR</sequence>
<keyword evidence="5" id="KW-0597">Phosphoprotein</keyword>
<evidence type="ECO:0000256" key="6">
    <source>
        <dbReference type="ARBA" id="ARBA00022679"/>
    </source>
</evidence>
<accession>A0A927CMK6</accession>
<feature type="transmembrane region" description="Helical" evidence="12">
    <location>
        <begin position="6"/>
        <end position="29"/>
    </location>
</feature>
<evidence type="ECO:0000256" key="12">
    <source>
        <dbReference type="SAM" id="Phobius"/>
    </source>
</evidence>
<comment type="catalytic activity">
    <reaction evidence="1">
        <text>ATP + protein L-histidine = ADP + protein N-phospho-L-histidine.</text>
        <dbReference type="EC" id="2.7.13.3"/>
    </reaction>
</comment>
<comment type="caution">
    <text evidence="15">The sequence shown here is derived from an EMBL/GenBank/DDBJ whole genome shotgun (WGS) entry which is preliminary data.</text>
</comment>
<dbReference type="InterPro" id="IPR003594">
    <property type="entry name" value="HATPase_dom"/>
</dbReference>
<dbReference type="InterPro" id="IPR005467">
    <property type="entry name" value="His_kinase_dom"/>
</dbReference>
<name>A0A927CMK6_9BACL</name>
<dbReference type="Pfam" id="PF00672">
    <property type="entry name" value="HAMP"/>
    <property type="match status" value="1"/>
</dbReference>
<dbReference type="AlphaFoldDB" id="A0A927CMK6"/>
<keyword evidence="16" id="KW-1185">Reference proteome</keyword>
<dbReference type="EMBL" id="JACXIY010000024">
    <property type="protein sequence ID" value="MBD2870853.1"/>
    <property type="molecule type" value="Genomic_DNA"/>
</dbReference>
<keyword evidence="4" id="KW-1003">Cell membrane</keyword>
<keyword evidence="9" id="KW-0067">ATP-binding</keyword>
<dbReference type="PROSITE" id="PS50885">
    <property type="entry name" value="HAMP"/>
    <property type="match status" value="1"/>
</dbReference>
<comment type="subcellular location">
    <subcellularLocation>
        <location evidence="2">Cell membrane</location>
        <topology evidence="2">Multi-pass membrane protein</topology>
    </subcellularLocation>
</comment>
<dbReference type="Pfam" id="PF02518">
    <property type="entry name" value="HATPase_c"/>
    <property type="match status" value="1"/>
</dbReference>
<evidence type="ECO:0000256" key="3">
    <source>
        <dbReference type="ARBA" id="ARBA00012438"/>
    </source>
</evidence>
<keyword evidence="12" id="KW-0812">Transmembrane</keyword>
<feature type="domain" description="Histidine kinase" evidence="13">
    <location>
        <begin position="485"/>
        <end position="595"/>
    </location>
</feature>
<organism evidence="15 16">
    <name type="scientific">Paenibacillus arenilitoris</name>
    <dbReference type="NCBI Taxonomy" id="2772299"/>
    <lineage>
        <taxon>Bacteria</taxon>
        <taxon>Bacillati</taxon>
        <taxon>Bacillota</taxon>
        <taxon>Bacilli</taxon>
        <taxon>Bacillales</taxon>
        <taxon>Paenibacillaceae</taxon>
        <taxon>Paenibacillus</taxon>
    </lineage>
</organism>
<evidence type="ECO:0000259" key="13">
    <source>
        <dbReference type="PROSITE" id="PS50109"/>
    </source>
</evidence>
<evidence type="ECO:0000256" key="10">
    <source>
        <dbReference type="ARBA" id="ARBA00023012"/>
    </source>
</evidence>
<dbReference type="SMART" id="SM00387">
    <property type="entry name" value="HATPase_c"/>
    <property type="match status" value="1"/>
</dbReference>
<dbReference type="InterPro" id="IPR050640">
    <property type="entry name" value="Bact_2-comp_sensor_kinase"/>
</dbReference>
<dbReference type="EC" id="2.7.13.3" evidence="3"/>
<evidence type="ECO:0000259" key="14">
    <source>
        <dbReference type="PROSITE" id="PS50885"/>
    </source>
</evidence>
<dbReference type="Gene3D" id="3.30.565.10">
    <property type="entry name" value="Histidine kinase-like ATPase, C-terminal domain"/>
    <property type="match status" value="1"/>
</dbReference>
<reference evidence="15" key="1">
    <citation type="submission" date="2020-09" db="EMBL/GenBank/DDBJ databases">
        <title>A novel bacterium of genus Paenibacillus, isolated from South China Sea.</title>
        <authorList>
            <person name="Huang H."/>
            <person name="Mo K."/>
            <person name="Hu Y."/>
        </authorList>
    </citation>
    <scope>NUCLEOTIDE SEQUENCE</scope>
    <source>
        <strain evidence="15">IB182493</strain>
    </source>
</reference>
<dbReference type="Proteomes" id="UP000632125">
    <property type="component" value="Unassembled WGS sequence"/>
</dbReference>
<dbReference type="PROSITE" id="PS50109">
    <property type="entry name" value="HIS_KIN"/>
    <property type="match status" value="1"/>
</dbReference>
<evidence type="ECO:0000256" key="5">
    <source>
        <dbReference type="ARBA" id="ARBA00022553"/>
    </source>
</evidence>
<dbReference type="GO" id="GO:0000155">
    <property type="term" value="F:phosphorelay sensor kinase activity"/>
    <property type="evidence" value="ECO:0007669"/>
    <property type="project" value="InterPro"/>
</dbReference>
<dbReference type="PANTHER" id="PTHR34220:SF7">
    <property type="entry name" value="SENSOR HISTIDINE KINASE YPDA"/>
    <property type="match status" value="1"/>
</dbReference>
<gene>
    <name evidence="15" type="ORF">IDH41_19910</name>
</gene>
<keyword evidence="11 12" id="KW-0472">Membrane</keyword>
<proteinExistence type="predicted"/>
<dbReference type="Gene3D" id="1.10.8.500">
    <property type="entry name" value="HAMP domain in histidine kinase"/>
    <property type="match status" value="1"/>
</dbReference>
<keyword evidence="8 15" id="KW-0418">Kinase</keyword>
<feature type="domain" description="HAMP" evidence="14">
    <location>
        <begin position="318"/>
        <end position="375"/>
    </location>
</feature>
<evidence type="ECO:0000256" key="7">
    <source>
        <dbReference type="ARBA" id="ARBA00022741"/>
    </source>
</evidence>
<dbReference type="CDD" id="cd12912">
    <property type="entry name" value="PDC2_MCP_like"/>
    <property type="match status" value="1"/>
</dbReference>
<dbReference type="PANTHER" id="PTHR34220">
    <property type="entry name" value="SENSOR HISTIDINE KINASE YPDA"/>
    <property type="match status" value="1"/>
</dbReference>
<protein>
    <recommendedName>
        <fullName evidence="3">histidine kinase</fullName>
        <ecNumber evidence="3">2.7.13.3</ecNumber>
    </recommendedName>
</protein>
<keyword evidence="6" id="KW-0808">Transferase</keyword>
<dbReference type="InterPro" id="IPR010559">
    <property type="entry name" value="Sig_transdc_His_kin_internal"/>
</dbReference>
<dbReference type="SMART" id="SM00304">
    <property type="entry name" value="HAMP"/>
    <property type="match status" value="1"/>
</dbReference>
<keyword evidence="10" id="KW-0902">Two-component regulatory system</keyword>